<dbReference type="PANTHER" id="PTHR47619">
    <property type="entry name" value="METALLO-HYDROLASE YYCJ-RELATED"/>
    <property type="match status" value="1"/>
</dbReference>
<dbReference type="AlphaFoldDB" id="A0A943DBS0"/>
<organism evidence="2 3">
    <name type="scientific">Subdoligranulum variabile</name>
    <dbReference type="NCBI Taxonomy" id="214851"/>
    <lineage>
        <taxon>Bacteria</taxon>
        <taxon>Bacillati</taxon>
        <taxon>Bacillota</taxon>
        <taxon>Clostridia</taxon>
        <taxon>Eubacteriales</taxon>
        <taxon>Oscillospiraceae</taxon>
        <taxon>Subdoligranulum</taxon>
    </lineage>
</organism>
<protein>
    <submittedName>
        <fullName evidence="2">MBL fold metallo-hydrolase</fullName>
    </submittedName>
</protein>
<dbReference type="Pfam" id="PF12706">
    <property type="entry name" value="Lactamase_B_2"/>
    <property type="match status" value="1"/>
</dbReference>
<evidence type="ECO:0000313" key="2">
    <source>
        <dbReference type="EMBL" id="MBS5331347.1"/>
    </source>
</evidence>
<dbReference type="Gene3D" id="3.60.15.10">
    <property type="entry name" value="Ribonuclease Z/Hydroxyacylglutathione hydrolase-like"/>
    <property type="match status" value="1"/>
</dbReference>
<comment type="caution">
    <text evidence="2">The sequence shown here is derived from an EMBL/GenBank/DDBJ whole genome shotgun (WGS) entry which is preliminary data.</text>
</comment>
<sequence>MEYKIISTGSKGNAVVVDGRILIDCGVPFRRLESVYRDLDAVLLTHIHSDHFQPKTLARLAAERPSLRFFACPWLGPDLQNAGVPLRQITITTPDRWYDTGYCFVKACETKHNARNCCWHIWFNDGSKVFYATDMGNLNGITAPYYDLYLVEANYRDEEIQAKIAEKKVNGEYIYEKRVLRDHMSEQDAIDWVYGNMRPDSTYVWLHCHKEESK</sequence>
<dbReference type="InterPro" id="IPR052533">
    <property type="entry name" value="WalJ/YycJ-like"/>
</dbReference>
<reference evidence="2" key="1">
    <citation type="submission" date="2021-02" db="EMBL/GenBank/DDBJ databases">
        <title>Infant gut strain persistence is associated with maternal origin, phylogeny, and functional potential including surface adhesion and iron acquisition.</title>
        <authorList>
            <person name="Lou Y.C."/>
        </authorList>
    </citation>
    <scope>NUCLEOTIDE SEQUENCE</scope>
    <source>
        <strain evidence="2">L3_101_000M1_dasL3_101_000M1_concoct_87</strain>
    </source>
</reference>
<evidence type="ECO:0000313" key="3">
    <source>
        <dbReference type="Proteomes" id="UP000759273"/>
    </source>
</evidence>
<feature type="domain" description="Metallo-beta-lactamase" evidence="1">
    <location>
        <begin position="20"/>
        <end position="161"/>
    </location>
</feature>
<dbReference type="EMBL" id="JAGZGG010000003">
    <property type="protein sequence ID" value="MBS5331347.1"/>
    <property type="molecule type" value="Genomic_DNA"/>
</dbReference>
<dbReference type="InterPro" id="IPR001279">
    <property type="entry name" value="Metallo-B-lactamas"/>
</dbReference>
<accession>A0A943DBS0</accession>
<name>A0A943DBS0_9FIRM</name>
<dbReference type="InterPro" id="IPR036866">
    <property type="entry name" value="RibonucZ/Hydroxyglut_hydro"/>
</dbReference>
<evidence type="ECO:0000259" key="1">
    <source>
        <dbReference type="Pfam" id="PF12706"/>
    </source>
</evidence>
<proteinExistence type="predicted"/>
<dbReference type="Proteomes" id="UP000759273">
    <property type="component" value="Unassembled WGS sequence"/>
</dbReference>
<dbReference type="SUPFAM" id="SSF56281">
    <property type="entry name" value="Metallo-hydrolase/oxidoreductase"/>
    <property type="match status" value="1"/>
</dbReference>
<dbReference type="PANTHER" id="PTHR47619:SF1">
    <property type="entry name" value="EXODEOXYRIBONUCLEASE WALJ"/>
    <property type="match status" value="1"/>
</dbReference>
<gene>
    <name evidence="2" type="ORF">KHY36_02310</name>
</gene>